<dbReference type="RefSeq" id="WP_016271198.1">
    <property type="nucleotide sequence ID" value="NZ_JACBPU010000008.1"/>
</dbReference>
<dbReference type="EMBL" id="QSSN01000013">
    <property type="protein sequence ID" value="RGL85317.1"/>
    <property type="molecule type" value="Genomic_DNA"/>
</dbReference>
<evidence type="ECO:0000313" key="1">
    <source>
        <dbReference type="EMBL" id="RGL85317.1"/>
    </source>
</evidence>
<comment type="caution">
    <text evidence="1">The sequence shown here is derived from an EMBL/GenBank/DDBJ whole genome shotgun (WGS) entry which is preliminary data.</text>
</comment>
<sequence length="145" mass="17051">MNEIFIHIKGIGFTFLLDKKMKHNLIGPAFLAFFNLRKRQMYSLSDNNIREVNTKPVYDNLQPFLPDYVDSISTNNIFHYVGKKVGRCKDNKLRECKVFRIGFEYEGCTFSFPFLLDKSLDKPAILGRESFNRIIKTIMKQKEKN</sequence>
<reference evidence="1 2" key="1">
    <citation type="submission" date="2018-08" db="EMBL/GenBank/DDBJ databases">
        <title>A genome reference for cultivated species of the human gut microbiota.</title>
        <authorList>
            <person name="Zou Y."/>
            <person name="Xue W."/>
            <person name="Luo G."/>
        </authorList>
    </citation>
    <scope>NUCLEOTIDE SEQUENCE [LARGE SCALE GENOMIC DNA]</scope>
    <source>
        <strain evidence="1 2">TF05-18</strain>
    </source>
</reference>
<organism evidence="1 2">
    <name type="scientific">Phocaeicola vulgatus</name>
    <name type="common">Bacteroides vulgatus</name>
    <dbReference type="NCBI Taxonomy" id="821"/>
    <lineage>
        <taxon>Bacteria</taxon>
        <taxon>Pseudomonadati</taxon>
        <taxon>Bacteroidota</taxon>
        <taxon>Bacteroidia</taxon>
        <taxon>Bacteroidales</taxon>
        <taxon>Bacteroidaceae</taxon>
        <taxon>Phocaeicola</taxon>
    </lineage>
</organism>
<dbReference type="AlphaFoldDB" id="A0A396AME1"/>
<name>A0A396AME1_PHOVU</name>
<accession>A0A396AME1</accession>
<gene>
    <name evidence="1" type="ORF">DXC44_12310</name>
</gene>
<evidence type="ECO:0000313" key="2">
    <source>
        <dbReference type="Proteomes" id="UP000261278"/>
    </source>
</evidence>
<proteinExistence type="predicted"/>
<dbReference type="Proteomes" id="UP000261278">
    <property type="component" value="Unassembled WGS sequence"/>
</dbReference>
<protein>
    <submittedName>
        <fullName evidence="1">Uncharacterized protein</fullName>
    </submittedName>
</protein>